<proteinExistence type="predicted"/>
<dbReference type="SMART" id="SM01321">
    <property type="entry name" value="Y1_Tnp"/>
    <property type="match status" value="1"/>
</dbReference>
<dbReference type="GO" id="GO:0004803">
    <property type="term" value="F:transposase activity"/>
    <property type="evidence" value="ECO:0007669"/>
    <property type="project" value="InterPro"/>
</dbReference>
<dbReference type="AlphaFoldDB" id="A0A2K2H6D1"/>
<comment type="caution">
    <text evidence="2">The sequence shown here is derived from an EMBL/GenBank/DDBJ whole genome shotgun (WGS) entry which is preliminary data.</text>
</comment>
<evidence type="ECO:0000313" key="2">
    <source>
        <dbReference type="EMBL" id="PNU18800.1"/>
    </source>
</evidence>
<dbReference type="PANTHER" id="PTHR34322">
    <property type="entry name" value="TRANSPOSASE, Y1_TNP DOMAIN-CONTAINING"/>
    <property type="match status" value="1"/>
</dbReference>
<protein>
    <submittedName>
        <fullName evidence="2">Transposase</fullName>
    </submittedName>
</protein>
<evidence type="ECO:0000259" key="1">
    <source>
        <dbReference type="SMART" id="SM01321"/>
    </source>
</evidence>
<name>A0A2K2H6D1_9BACT</name>
<dbReference type="Proteomes" id="UP000236340">
    <property type="component" value="Unassembled WGS sequence"/>
</dbReference>
<dbReference type="InterPro" id="IPR036515">
    <property type="entry name" value="Transposase_17_sf"/>
</dbReference>
<organism evidence="2 3">
    <name type="scientific">Geothermobacter hydrogeniphilus</name>
    <dbReference type="NCBI Taxonomy" id="1969733"/>
    <lineage>
        <taxon>Bacteria</taxon>
        <taxon>Pseudomonadati</taxon>
        <taxon>Thermodesulfobacteriota</taxon>
        <taxon>Desulfuromonadia</taxon>
        <taxon>Desulfuromonadales</taxon>
        <taxon>Geothermobacteraceae</taxon>
        <taxon>Geothermobacter</taxon>
    </lineage>
</organism>
<dbReference type="InterPro" id="IPR002686">
    <property type="entry name" value="Transposase_17"/>
</dbReference>
<dbReference type="OrthoDB" id="9800147at2"/>
<accession>A0A2K2H6D1</accession>
<dbReference type="Pfam" id="PF01797">
    <property type="entry name" value="Y1_Tnp"/>
    <property type="match status" value="1"/>
</dbReference>
<sequence length="222" mass="26557">MPRLNRGLADNHYYHLLNRGNGRQQVFQDDEDYHNFLDLLHDAKARYPIQVYSYCLLPNHFHLLVKPINGEDLSRWMQWLMTSHVRRHHRTYGTSGHVWQGRYKSFLVQEGDYLLTLLRYIEGNPVRAGLVDSCTQWRWSSCRERLNGQKGLVAPPPVDLPENWPRFVDRPLTDREREHFQRCVDRQAPFGKKDWQMDVCRRYGLESTLRKRGRPRKEMGIK</sequence>
<dbReference type="PANTHER" id="PTHR34322:SF2">
    <property type="entry name" value="TRANSPOSASE IS200-LIKE DOMAIN-CONTAINING PROTEIN"/>
    <property type="match status" value="1"/>
</dbReference>
<dbReference type="RefSeq" id="WP_103116695.1">
    <property type="nucleotide sequence ID" value="NZ_PPFX01000050.1"/>
</dbReference>
<dbReference type="GO" id="GO:0006313">
    <property type="term" value="P:DNA transposition"/>
    <property type="evidence" value="ECO:0007669"/>
    <property type="project" value="InterPro"/>
</dbReference>
<gene>
    <name evidence="2" type="ORF">C2E25_15830</name>
</gene>
<dbReference type="EMBL" id="PPFX01000050">
    <property type="protein sequence ID" value="PNU18800.1"/>
    <property type="molecule type" value="Genomic_DNA"/>
</dbReference>
<dbReference type="SUPFAM" id="SSF143422">
    <property type="entry name" value="Transposase IS200-like"/>
    <property type="match status" value="1"/>
</dbReference>
<dbReference type="Gene3D" id="3.30.70.1290">
    <property type="entry name" value="Transposase IS200-like"/>
    <property type="match status" value="1"/>
</dbReference>
<evidence type="ECO:0000313" key="3">
    <source>
        <dbReference type="Proteomes" id="UP000236340"/>
    </source>
</evidence>
<reference evidence="2 3" key="1">
    <citation type="journal article" date="2018" name="Genome Announc.">
        <title>Genome Sequence of Geothermobacter sp. HR-1 Iron Reducer from the Loihi Seamount.</title>
        <authorList>
            <person name="Smith H."/>
            <person name="Abuyen K."/>
            <person name="Tremblay J."/>
            <person name="Savalia P."/>
            <person name="Perez-Rodriguez I."/>
            <person name="Emerson D."/>
            <person name="Tully B."/>
            <person name="Amend J."/>
        </authorList>
    </citation>
    <scope>NUCLEOTIDE SEQUENCE [LARGE SCALE GENOMIC DNA]</scope>
    <source>
        <strain evidence="2 3">HR-1</strain>
    </source>
</reference>
<dbReference type="GO" id="GO:0003677">
    <property type="term" value="F:DNA binding"/>
    <property type="evidence" value="ECO:0007669"/>
    <property type="project" value="InterPro"/>
</dbReference>
<feature type="domain" description="Transposase IS200-like" evidence="1">
    <location>
        <begin position="9"/>
        <end position="124"/>
    </location>
</feature>